<gene>
    <name evidence="10" type="ORF">CLV72_109400</name>
</gene>
<dbReference type="AlphaFoldDB" id="A0A2T0PW72"/>
<keyword evidence="3" id="KW-0808">Transferase</keyword>
<evidence type="ECO:0000313" key="11">
    <source>
        <dbReference type="Proteomes" id="UP000237846"/>
    </source>
</evidence>
<evidence type="ECO:0000259" key="9">
    <source>
        <dbReference type="PROSITE" id="PS50011"/>
    </source>
</evidence>
<dbReference type="Proteomes" id="UP000237846">
    <property type="component" value="Unassembled WGS sequence"/>
</dbReference>
<dbReference type="PANTHER" id="PTHR43289:SF6">
    <property type="entry name" value="SERINE_THREONINE-PROTEIN KINASE NEKL-3"/>
    <property type="match status" value="1"/>
</dbReference>
<dbReference type="EMBL" id="PVZC01000009">
    <property type="protein sequence ID" value="PRX95786.1"/>
    <property type="molecule type" value="Genomic_DNA"/>
</dbReference>
<keyword evidence="4" id="KW-0547">Nucleotide-binding</keyword>
<dbReference type="Pfam" id="PF00069">
    <property type="entry name" value="Pkinase"/>
    <property type="match status" value="1"/>
</dbReference>
<name>A0A2T0PW72_9ACTN</name>
<evidence type="ECO:0000256" key="3">
    <source>
        <dbReference type="ARBA" id="ARBA00022679"/>
    </source>
</evidence>
<protein>
    <recommendedName>
        <fullName evidence="1">non-specific serine/threonine protein kinase</fullName>
        <ecNumber evidence="1">2.7.11.1</ecNumber>
    </recommendedName>
</protein>
<proteinExistence type="predicted"/>
<dbReference type="Gene3D" id="3.30.200.20">
    <property type="entry name" value="Phosphorylase Kinase, domain 1"/>
    <property type="match status" value="1"/>
</dbReference>
<dbReference type="CDD" id="cd14014">
    <property type="entry name" value="STKc_PknB_like"/>
    <property type="match status" value="1"/>
</dbReference>
<feature type="transmembrane region" description="Helical" evidence="8">
    <location>
        <begin position="389"/>
        <end position="411"/>
    </location>
</feature>
<keyword evidence="2" id="KW-0723">Serine/threonine-protein kinase</keyword>
<reference evidence="10 11" key="1">
    <citation type="submission" date="2018-03" db="EMBL/GenBank/DDBJ databases">
        <title>Genomic Encyclopedia of Archaeal and Bacterial Type Strains, Phase II (KMG-II): from individual species to whole genera.</title>
        <authorList>
            <person name="Goeker M."/>
        </authorList>
    </citation>
    <scope>NUCLEOTIDE SEQUENCE [LARGE SCALE GENOMIC DNA]</scope>
    <source>
        <strain evidence="10 11">DSM 45601</strain>
    </source>
</reference>
<keyword evidence="8" id="KW-0812">Transmembrane</keyword>
<dbReference type="PANTHER" id="PTHR43289">
    <property type="entry name" value="MITOGEN-ACTIVATED PROTEIN KINASE KINASE KINASE 20-RELATED"/>
    <property type="match status" value="1"/>
</dbReference>
<evidence type="ECO:0000256" key="8">
    <source>
        <dbReference type="SAM" id="Phobius"/>
    </source>
</evidence>
<dbReference type="GO" id="GO:0004674">
    <property type="term" value="F:protein serine/threonine kinase activity"/>
    <property type="evidence" value="ECO:0007669"/>
    <property type="project" value="UniProtKB-KW"/>
</dbReference>
<evidence type="ECO:0000256" key="5">
    <source>
        <dbReference type="ARBA" id="ARBA00022777"/>
    </source>
</evidence>
<comment type="caution">
    <text evidence="10">The sequence shown here is derived from an EMBL/GenBank/DDBJ whole genome shotgun (WGS) entry which is preliminary data.</text>
</comment>
<keyword evidence="11" id="KW-1185">Reference proteome</keyword>
<dbReference type="EC" id="2.7.11.1" evidence="1"/>
<dbReference type="InterPro" id="IPR011009">
    <property type="entry name" value="Kinase-like_dom_sf"/>
</dbReference>
<sequence>MTLNSVPVFDEPEPAPPSAAGADERAAEATGDQGRLLASRYRLRSRLGGGGAGTVWRATDELLRRDVAVKELKLPPELSESDRALMCARATREARAAGRLTHPNVVTVLDVVNADGRPWIVMELLPARSLAEIVKQDGPLPYARVAEIGLQLVSALRAAHTSGIVHRDVKPGNVLIGEDGRAVLTDFGLATLEGDPSITQSGMILGSPAYIAPERVKSDQVDKQSDLWSLGATLYTAVSGRPPYDRKGYIAILQAAVMKAPEPLEEAGPLQPVLDGLLRQEPEQRLTAEMTTQLLSTVVLGIPQPDPGRGARGQRGGRRRAAPRPTLAQRAGVLPSGAHARTSAPRPGQRRAGSNGSARLLRLDELINGSATVSVFDGVGETRTISLRAALALGSVTVIVSMVIGAVIALLSSG</sequence>
<accession>A0A2T0PW72</accession>
<evidence type="ECO:0000256" key="1">
    <source>
        <dbReference type="ARBA" id="ARBA00012513"/>
    </source>
</evidence>
<evidence type="ECO:0000256" key="4">
    <source>
        <dbReference type="ARBA" id="ARBA00022741"/>
    </source>
</evidence>
<keyword evidence="8" id="KW-1133">Transmembrane helix</keyword>
<dbReference type="SMART" id="SM00220">
    <property type="entry name" value="S_TKc"/>
    <property type="match status" value="1"/>
</dbReference>
<dbReference type="InterPro" id="IPR000719">
    <property type="entry name" value="Prot_kinase_dom"/>
</dbReference>
<dbReference type="Gene3D" id="1.10.510.10">
    <property type="entry name" value="Transferase(Phosphotransferase) domain 1"/>
    <property type="match status" value="1"/>
</dbReference>
<keyword evidence="8" id="KW-0472">Membrane</keyword>
<dbReference type="PROSITE" id="PS50011">
    <property type="entry name" value="PROTEIN_KINASE_DOM"/>
    <property type="match status" value="1"/>
</dbReference>
<keyword evidence="5 10" id="KW-0418">Kinase</keyword>
<dbReference type="OrthoDB" id="3679634at2"/>
<dbReference type="GO" id="GO:0005524">
    <property type="term" value="F:ATP binding"/>
    <property type="evidence" value="ECO:0007669"/>
    <property type="project" value="UniProtKB-KW"/>
</dbReference>
<dbReference type="InterPro" id="IPR008271">
    <property type="entry name" value="Ser/Thr_kinase_AS"/>
</dbReference>
<dbReference type="SUPFAM" id="SSF56112">
    <property type="entry name" value="Protein kinase-like (PK-like)"/>
    <property type="match status" value="1"/>
</dbReference>
<keyword evidence="6" id="KW-0067">ATP-binding</keyword>
<organism evidence="10 11">
    <name type="scientific">Allonocardiopsis opalescens</name>
    <dbReference type="NCBI Taxonomy" id="1144618"/>
    <lineage>
        <taxon>Bacteria</taxon>
        <taxon>Bacillati</taxon>
        <taxon>Actinomycetota</taxon>
        <taxon>Actinomycetes</taxon>
        <taxon>Streptosporangiales</taxon>
        <taxon>Allonocardiopsis</taxon>
    </lineage>
</organism>
<evidence type="ECO:0000256" key="7">
    <source>
        <dbReference type="SAM" id="MobiDB-lite"/>
    </source>
</evidence>
<evidence type="ECO:0000256" key="2">
    <source>
        <dbReference type="ARBA" id="ARBA00022527"/>
    </source>
</evidence>
<feature type="domain" description="Protein kinase" evidence="9">
    <location>
        <begin position="41"/>
        <end position="299"/>
    </location>
</feature>
<evidence type="ECO:0000313" key="10">
    <source>
        <dbReference type="EMBL" id="PRX95786.1"/>
    </source>
</evidence>
<evidence type="ECO:0000256" key="6">
    <source>
        <dbReference type="ARBA" id="ARBA00022840"/>
    </source>
</evidence>
<dbReference type="PROSITE" id="PS00108">
    <property type="entry name" value="PROTEIN_KINASE_ST"/>
    <property type="match status" value="1"/>
</dbReference>
<feature type="region of interest" description="Disordered" evidence="7">
    <location>
        <begin position="300"/>
        <end position="355"/>
    </location>
</feature>
<feature type="region of interest" description="Disordered" evidence="7">
    <location>
        <begin position="1"/>
        <end position="32"/>
    </location>
</feature>